<dbReference type="Proteomes" id="UP000318571">
    <property type="component" value="Chromosome 11"/>
</dbReference>
<comment type="subcellular location">
    <subcellularLocation>
        <location evidence="1">Cell junction</location>
        <location evidence="1">Gap junction</location>
    </subcellularLocation>
    <subcellularLocation>
        <location evidence="2 12">Cell membrane</location>
        <topology evidence="2 12">Multi-pass membrane protein</topology>
    </subcellularLocation>
</comment>
<dbReference type="GO" id="GO:0005243">
    <property type="term" value="F:gap junction channel activity"/>
    <property type="evidence" value="ECO:0007669"/>
    <property type="project" value="TreeGrafter"/>
</dbReference>
<proteinExistence type="inferred from homology"/>
<evidence type="ECO:0000256" key="2">
    <source>
        <dbReference type="ARBA" id="ARBA00004651"/>
    </source>
</evidence>
<evidence type="ECO:0000256" key="10">
    <source>
        <dbReference type="ARBA" id="ARBA00023136"/>
    </source>
</evidence>
<evidence type="ECO:0000256" key="1">
    <source>
        <dbReference type="ARBA" id="ARBA00004610"/>
    </source>
</evidence>
<evidence type="ECO:0000313" key="13">
    <source>
        <dbReference type="EMBL" id="TRY77741.1"/>
    </source>
</evidence>
<evidence type="ECO:0000256" key="11">
    <source>
        <dbReference type="ARBA" id="ARBA00023303"/>
    </source>
</evidence>
<feature type="transmembrane region" description="Helical" evidence="12">
    <location>
        <begin position="267"/>
        <end position="287"/>
    </location>
</feature>
<feature type="transmembrane region" description="Helical" evidence="12">
    <location>
        <begin position="171"/>
        <end position="192"/>
    </location>
</feature>
<keyword evidence="10 12" id="KW-0472">Membrane</keyword>
<comment type="similarity">
    <text evidence="12">Belongs to the pannexin family.</text>
</comment>
<evidence type="ECO:0000256" key="7">
    <source>
        <dbReference type="ARBA" id="ARBA00022949"/>
    </source>
</evidence>
<dbReference type="Pfam" id="PF00876">
    <property type="entry name" value="Innexin"/>
    <property type="match status" value="1"/>
</dbReference>
<protein>
    <recommendedName>
        <fullName evidence="12">Innexin</fullName>
    </recommendedName>
</protein>
<evidence type="ECO:0000313" key="14">
    <source>
        <dbReference type="Proteomes" id="UP000318571"/>
    </source>
</evidence>
<keyword evidence="3 12" id="KW-0813">Transport</keyword>
<reference evidence="13 14" key="1">
    <citation type="journal article" date="2018" name="Nat. Ecol. Evol.">
        <title>Genomic signatures of mitonuclear coevolution across populations of Tigriopus californicus.</title>
        <authorList>
            <person name="Barreto F.S."/>
            <person name="Watson E.T."/>
            <person name="Lima T.G."/>
            <person name="Willett C.S."/>
            <person name="Edmands S."/>
            <person name="Li W."/>
            <person name="Burton R.S."/>
        </authorList>
    </citation>
    <scope>NUCLEOTIDE SEQUENCE [LARGE SCALE GENOMIC DNA]</scope>
    <source>
        <strain evidence="13 14">San Diego</strain>
    </source>
</reference>
<dbReference type="PRINTS" id="PR01262">
    <property type="entry name" value="INNEXIN"/>
</dbReference>
<evidence type="ECO:0000256" key="5">
    <source>
        <dbReference type="ARBA" id="ARBA00022692"/>
    </source>
</evidence>
<keyword evidence="11 12" id="KW-0407">Ion channel</keyword>
<dbReference type="PANTHER" id="PTHR11893:SF36">
    <property type="entry name" value="INNEXIN-5"/>
    <property type="match status" value="1"/>
</dbReference>
<evidence type="ECO:0000256" key="8">
    <source>
        <dbReference type="ARBA" id="ARBA00022989"/>
    </source>
</evidence>
<dbReference type="OMA" id="PRILWLM"/>
<dbReference type="GO" id="GO:0034220">
    <property type="term" value="P:monoatomic ion transmembrane transport"/>
    <property type="evidence" value="ECO:0007669"/>
    <property type="project" value="UniProtKB-KW"/>
</dbReference>
<keyword evidence="14" id="KW-1185">Reference proteome</keyword>
<keyword evidence="9 12" id="KW-0406">Ion transport</keyword>
<dbReference type="GO" id="GO:0005886">
    <property type="term" value="C:plasma membrane"/>
    <property type="evidence" value="ECO:0007669"/>
    <property type="project" value="UniProtKB-SubCell"/>
</dbReference>
<dbReference type="InterPro" id="IPR000990">
    <property type="entry name" value="Innexin"/>
</dbReference>
<keyword evidence="8 12" id="KW-1133">Transmembrane helix</keyword>
<comment type="function">
    <text evidence="12">Structural component of the gap junctions.</text>
</comment>
<feature type="transmembrane region" description="Helical" evidence="12">
    <location>
        <begin position="30"/>
        <end position="52"/>
    </location>
</feature>
<dbReference type="AlphaFoldDB" id="A0A553PJ82"/>
<comment type="caution">
    <text evidence="13">The sequence shown here is derived from an EMBL/GenBank/DDBJ whole genome shotgun (WGS) entry which is preliminary data.</text>
</comment>
<keyword evidence="7" id="KW-0965">Cell junction</keyword>
<dbReference type="PROSITE" id="PS51013">
    <property type="entry name" value="PANNEXIN"/>
    <property type="match status" value="1"/>
</dbReference>
<accession>A0A553PJ82</accession>
<evidence type="ECO:0000256" key="6">
    <source>
        <dbReference type="ARBA" id="ARBA00022868"/>
    </source>
</evidence>
<evidence type="ECO:0000256" key="9">
    <source>
        <dbReference type="ARBA" id="ARBA00023065"/>
    </source>
</evidence>
<dbReference type="PANTHER" id="PTHR11893">
    <property type="entry name" value="INNEXIN"/>
    <property type="match status" value="1"/>
</dbReference>
<dbReference type="OrthoDB" id="5867527at2759"/>
<dbReference type="STRING" id="6832.A0A553PJ82"/>
<dbReference type="EMBL" id="VCGU01000003">
    <property type="protein sequence ID" value="TRY77741.1"/>
    <property type="molecule type" value="Genomic_DNA"/>
</dbReference>
<dbReference type="GO" id="GO:0005921">
    <property type="term" value="C:gap junction"/>
    <property type="evidence" value="ECO:0007669"/>
    <property type="project" value="UniProtKB-SubCell"/>
</dbReference>
<gene>
    <name evidence="12" type="primary">inx</name>
    <name evidence="13" type="ORF">TCAL_08525</name>
</gene>
<feature type="transmembrane region" description="Helical" evidence="12">
    <location>
        <begin position="104"/>
        <end position="126"/>
    </location>
</feature>
<evidence type="ECO:0000256" key="12">
    <source>
        <dbReference type="RuleBase" id="RU010713"/>
    </source>
</evidence>
<sequence>MAYTLGAIQAATQFFLGKNELSIDNWTFKLFYQVTASMLVGSSVLVTFNQFFGDPISCDLPQGGVSEKVLKAYCWMYSTFNIPPSFEGSCARKKLEVMPVYNSYYQWVPIVLMMQAISCYIPRILWLMMEGGLMKFLAKGKTGRIVEDEEKQIANLLYTFRRNLQNKYNRYTLVFFLCEFLNLFIVTSLFFLTNSFLQGQFLTYGYQVFAFYQLPPEETTASGLINPMCEAFPRVVSCTYWKYGSGGRQTGVSALCILAMNIIIDKVYLILWFWFIVIAILAFFRVAGRVLQCTSTYVRYYLLKFKMYRYFKDDDNLIRIEEYIHACSLGDWFVLYQMSKNLNRRFFYKFLIELSWDATRLRYEYEHPE</sequence>
<evidence type="ECO:0000256" key="4">
    <source>
        <dbReference type="ARBA" id="ARBA00022475"/>
    </source>
</evidence>
<keyword evidence="6" id="KW-0303">Gap junction</keyword>
<name>A0A553PJ82_TIGCA</name>
<evidence type="ECO:0000256" key="3">
    <source>
        <dbReference type="ARBA" id="ARBA00022448"/>
    </source>
</evidence>
<keyword evidence="4" id="KW-1003">Cell membrane</keyword>
<organism evidence="13 14">
    <name type="scientific">Tigriopus californicus</name>
    <name type="common">Marine copepod</name>
    <dbReference type="NCBI Taxonomy" id="6832"/>
    <lineage>
        <taxon>Eukaryota</taxon>
        <taxon>Metazoa</taxon>
        <taxon>Ecdysozoa</taxon>
        <taxon>Arthropoda</taxon>
        <taxon>Crustacea</taxon>
        <taxon>Multicrustacea</taxon>
        <taxon>Hexanauplia</taxon>
        <taxon>Copepoda</taxon>
        <taxon>Harpacticoida</taxon>
        <taxon>Harpacticidae</taxon>
        <taxon>Tigriopus</taxon>
    </lineage>
</organism>
<keyword evidence="5 12" id="KW-0812">Transmembrane</keyword>